<dbReference type="Proteomes" id="UP000228758">
    <property type="component" value="Unassembled WGS sequence"/>
</dbReference>
<name>A0A2M9CN86_9MICO</name>
<organism evidence="2 3">
    <name type="scientific">Diaminobutyricimonas aerilata</name>
    <dbReference type="NCBI Taxonomy" id="1162967"/>
    <lineage>
        <taxon>Bacteria</taxon>
        <taxon>Bacillati</taxon>
        <taxon>Actinomycetota</taxon>
        <taxon>Actinomycetes</taxon>
        <taxon>Micrococcales</taxon>
        <taxon>Microbacteriaceae</taxon>
        <taxon>Diaminobutyricimonas</taxon>
    </lineage>
</organism>
<dbReference type="OrthoDB" id="5022246at2"/>
<dbReference type="Pfam" id="PF07179">
    <property type="entry name" value="SseB"/>
    <property type="match status" value="1"/>
</dbReference>
<proteinExistence type="predicted"/>
<protein>
    <submittedName>
        <fullName evidence="2">Type III secretion system (T3SS) SseB-like protein</fullName>
    </submittedName>
</protein>
<comment type="caution">
    <text evidence="2">The sequence shown here is derived from an EMBL/GenBank/DDBJ whole genome shotgun (WGS) entry which is preliminary data.</text>
</comment>
<evidence type="ECO:0000313" key="3">
    <source>
        <dbReference type="Proteomes" id="UP000228758"/>
    </source>
</evidence>
<feature type="domain" description="SseB protein N-terminal" evidence="1">
    <location>
        <begin position="18"/>
        <end position="124"/>
    </location>
</feature>
<dbReference type="InterPro" id="IPR009839">
    <property type="entry name" value="SseB_N"/>
</dbReference>
<dbReference type="EMBL" id="PGFF01000001">
    <property type="protein sequence ID" value="PJJ73369.1"/>
    <property type="molecule type" value="Genomic_DNA"/>
</dbReference>
<evidence type="ECO:0000313" key="2">
    <source>
        <dbReference type="EMBL" id="PJJ73369.1"/>
    </source>
</evidence>
<accession>A0A2M9CN86</accession>
<dbReference type="RefSeq" id="WP_100365466.1">
    <property type="nucleotide sequence ID" value="NZ_PGFF01000001.1"/>
</dbReference>
<evidence type="ECO:0000259" key="1">
    <source>
        <dbReference type="Pfam" id="PF07179"/>
    </source>
</evidence>
<dbReference type="AlphaFoldDB" id="A0A2M9CN86"/>
<keyword evidence="3" id="KW-1185">Reference proteome</keyword>
<reference evidence="2 3" key="1">
    <citation type="submission" date="2017-11" db="EMBL/GenBank/DDBJ databases">
        <title>Genomic Encyclopedia of Archaeal and Bacterial Type Strains, Phase II (KMG-II): From Individual Species to Whole Genera.</title>
        <authorList>
            <person name="Goeker M."/>
        </authorList>
    </citation>
    <scope>NUCLEOTIDE SEQUENCE [LARGE SCALE GENOMIC DNA]</scope>
    <source>
        <strain evidence="2 3">DSM 27393</strain>
    </source>
</reference>
<gene>
    <name evidence="2" type="ORF">CLV46_2956</name>
</gene>
<sequence length="133" mass="14730">MARPIQSDDRNYQSPQLADALEKQDTAAVALALRHGKVVVPLLDAPGPDQVRVFRREGAEKYMLLLFSSVANYVAMTPTEQNQRVVMYDRAQLHDFVAQNEGLLEAVVFDLAGPHAMQAEPAEIVKALELEAE</sequence>